<name>A0A4V6BEH7_9BRAD</name>
<dbReference type="Proteomes" id="UP000034832">
    <property type="component" value="Unassembled WGS sequence"/>
</dbReference>
<keyword evidence="3" id="KW-1185">Reference proteome</keyword>
<proteinExistence type="predicted"/>
<dbReference type="PANTHER" id="PTHR24096:SF420">
    <property type="entry name" value="LONG-CHAIN-FATTY-ACID--COA LIGASE-RELATED"/>
    <property type="match status" value="1"/>
</dbReference>
<dbReference type="PROSITE" id="PS00455">
    <property type="entry name" value="AMP_BINDING"/>
    <property type="match status" value="1"/>
</dbReference>
<organism evidence="2 3">
    <name type="scientific">Afipia massiliensis</name>
    <dbReference type="NCBI Taxonomy" id="211460"/>
    <lineage>
        <taxon>Bacteria</taxon>
        <taxon>Pseudomonadati</taxon>
        <taxon>Pseudomonadota</taxon>
        <taxon>Alphaproteobacteria</taxon>
        <taxon>Hyphomicrobiales</taxon>
        <taxon>Nitrobacteraceae</taxon>
        <taxon>Afipia</taxon>
    </lineage>
</organism>
<dbReference type="OrthoDB" id="9803968at2"/>
<gene>
    <name evidence="2" type="ORF">YH63_001965</name>
</gene>
<dbReference type="AlphaFoldDB" id="A0A4V6BEH7"/>
<dbReference type="Gene3D" id="3.40.50.12780">
    <property type="entry name" value="N-terminal domain of ligase-like"/>
    <property type="match status" value="1"/>
</dbReference>
<dbReference type="InterPro" id="IPR020845">
    <property type="entry name" value="AMP-binding_CS"/>
</dbReference>
<dbReference type="EMBL" id="LBIA02000001">
    <property type="protein sequence ID" value="TKT73833.1"/>
    <property type="molecule type" value="Genomic_DNA"/>
</dbReference>
<evidence type="ECO:0000313" key="2">
    <source>
        <dbReference type="EMBL" id="TKT73833.1"/>
    </source>
</evidence>
<reference evidence="2" key="1">
    <citation type="submission" date="2019-04" db="EMBL/GenBank/DDBJ databases">
        <title>Whole genome sequencing of cave bacteria.</title>
        <authorList>
            <person name="Gan H.M."/>
            <person name="Barton H."/>
            <person name="Savka M.A."/>
        </authorList>
    </citation>
    <scope>NUCLEOTIDE SEQUENCE [LARGE SCALE GENOMIC DNA]</scope>
    <source>
        <strain evidence="2">LC387</strain>
    </source>
</reference>
<dbReference type="Pfam" id="PF00501">
    <property type="entry name" value="AMP-binding"/>
    <property type="match status" value="1"/>
</dbReference>
<dbReference type="SUPFAM" id="SSF56801">
    <property type="entry name" value="Acetyl-CoA synthetase-like"/>
    <property type="match status" value="1"/>
</dbReference>
<comment type="caution">
    <text evidence="2">The sequence shown here is derived from an EMBL/GenBank/DDBJ whole genome shotgun (WGS) entry which is preliminary data.</text>
</comment>
<accession>A0A4V6BEH7</accession>
<dbReference type="GO" id="GO:0016405">
    <property type="term" value="F:CoA-ligase activity"/>
    <property type="evidence" value="ECO:0007669"/>
    <property type="project" value="TreeGrafter"/>
</dbReference>
<dbReference type="NCBIfam" id="NF009232">
    <property type="entry name" value="PRK12582.1"/>
    <property type="match status" value="1"/>
</dbReference>
<dbReference type="STRING" id="211460.YH63_16925"/>
<dbReference type="InterPro" id="IPR042099">
    <property type="entry name" value="ANL_N_sf"/>
</dbReference>
<dbReference type="InterPro" id="IPR000873">
    <property type="entry name" value="AMP-dep_synth/lig_dom"/>
</dbReference>
<evidence type="ECO:0000313" key="3">
    <source>
        <dbReference type="Proteomes" id="UP000034832"/>
    </source>
</evidence>
<feature type="domain" description="AMP-dependent synthetase/ligase" evidence="1">
    <location>
        <begin position="83"/>
        <end position="464"/>
    </location>
</feature>
<sequence length="653" mass="71139">MNVGPASSAKARADIAKKSRKRPFWEELSLNSQIRQQLSRVPFRPVSWMARDIEMNRDAGGVIYLKSRVALDRYARHLPEFLSKWATERPDQIWLAQRDASDQWQTLTYAAGKRIVDSVTEALFALPNVARGPLVILSGNSIEHAVVAMAAMQAGIPVAPISTAYSLQSSDHGKLKYIFGLLKPGAVFAQDADQYAKALSAVDLADIDLIVVKGRATGSAHRYEDLVKAVPTAKVAKAIEQIDPDATAKLLFTSGSTGMPKAVELTHRMMCANAAMLMQAREIDLPPDQASYLDWLPWNHVMGGNAVFNLVLARGASLYIDDGKPVPGQFEKTLRNLREISPITYSNAPAGYIALATALEHDEPLRKNFFKNLYTLAYGGARLPDDIFDRFQKLAVETIGQRIVFVSTYGATEVAPAATTTHWFTERVGLIGLPCAGTEIKLLPLGGGKFEIRIRSVSVTPGYFNQPELTAAAFDEEGFYKIGDMVEFLDPDDVNEGLLFAGRVVEDFKLLSSTFVQVGALRVDAIACASPFIQDAIVTGQDRDYVGLLAWLNIEACRAFVGDNSASTSALISSPAISEALKASFKAHNAAAGNAGSRTIRRVVLLLEPPSIDGNEITDKGYINQRVGLGRRARDVQRLYADPPDSTVITIPL</sequence>
<evidence type="ECO:0000259" key="1">
    <source>
        <dbReference type="Pfam" id="PF00501"/>
    </source>
</evidence>
<dbReference type="PANTHER" id="PTHR24096">
    <property type="entry name" value="LONG-CHAIN-FATTY-ACID--COA LIGASE"/>
    <property type="match status" value="1"/>
</dbReference>
<protein>
    <submittedName>
        <fullName evidence="2">Acyl-CoA synthetase</fullName>
    </submittedName>
</protein>